<keyword evidence="3 6" id="KW-0732">Signal</keyword>
<organism evidence="9 10">
    <name type="scientific">Proteiniphilum saccharofermentans</name>
    <dbReference type="NCBI Taxonomy" id="1642647"/>
    <lineage>
        <taxon>Bacteria</taxon>
        <taxon>Pseudomonadati</taxon>
        <taxon>Bacteroidota</taxon>
        <taxon>Bacteroidia</taxon>
        <taxon>Bacteroidales</taxon>
        <taxon>Dysgonomonadaceae</taxon>
        <taxon>Proteiniphilum</taxon>
    </lineage>
</organism>
<dbReference type="KEGG" id="psac:PSM36_2207"/>
<dbReference type="STRING" id="1642647.PSM36_2207"/>
<dbReference type="Pfam" id="PF14322">
    <property type="entry name" value="SusD-like_3"/>
    <property type="match status" value="1"/>
</dbReference>
<keyword evidence="10" id="KW-1185">Reference proteome</keyword>
<proteinExistence type="inferred from homology"/>
<comment type="similarity">
    <text evidence="2">Belongs to the SusD family.</text>
</comment>
<reference evidence="9 10" key="1">
    <citation type="submission" date="2016-08" db="EMBL/GenBank/DDBJ databases">
        <authorList>
            <person name="Seilhamer J.J."/>
        </authorList>
    </citation>
    <scope>NUCLEOTIDE SEQUENCE [LARGE SCALE GENOMIC DNA]</scope>
    <source>
        <strain evidence="9">M3/6</strain>
    </source>
</reference>
<name>A0A1R3T4D4_9BACT</name>
<evidence type="ECO:0000313" key="10">
    <source>
        <dbReference type="Proteomes" id="UP000187464"/>
    </source>
</evidence>
<sequence>MKTKIYILCIALFLLNSSCNDGFLDTTPYDSIASANIFSNDTYALNALYGAYNSLAQNSFAANFYVFVSALGPEGYGRVRGDWGISQGMGIADARNGQYLNNYRNFYRTIIYANDVIVGLDGNENVTETVRNQYIGEAKFLRGLCYFYLWNLFGGVVILDKPIPVEDSYLPRNTKEEVLDLIIADFSDAITKLPASNEGRATKGAAVAMLGKTYLYNKQWSEAAEQFEILLAAPFEYDLVENYADNFRFQTQNNEESVFEIQYSMNPGSGSSFNNWFGTRVVGLGPGQDYCEMSQRAFKVFTYSDDSPIDFSTIPQRSNYSNDVTYGNDLTDWYQEVLTGVDKRLHQSAILPGSRYHGYTDRLYKYYWPISIHRSDDPPALWHTFGDDAIIPIRKFVTEGQENTVGRTECPTNFPVIRFADVLLMYAEAKNEVSGPDANVYNAIDRVRERAELLGLISLKPSLTKDEMRREIWLERFREFMFESILFFDVRRWHVAHTDDPVFGLNHTEVDFRLMTEWYKKVFRENRDYLWPIPGAEIDINPLITQNPGWN</sequence>
<dbReference type="Gene3D" id="1.25.40.390">
    <property type="match status" value="1"/>
</dbReference>
<feature type="domain" description="RagB/SusD" evidence="7">
    <location>
        <begin position="256"/>
        <end position="550"/>
    </location>
</feature>
<evidence type="ECO:0000313" key="9">
    <source>
        <dbReference type="EMBL" id="SCD21012.1"/>
    </source>
</evidence>
<protein>
    <submittedName>
        <fullName evidence="9">SusD family</fullName>
    </submittedName>
</protein>
<feature type="signal peptide" evidence="6">
    <location>
        <begin position="1"/>
        <end position="21"/>
    </location>
</feature>
<dbReference type="InterPro" id="IPR012944">
    <property type="entry name" value="SusD_RagB_dom"/>
</dbReference>
<evidence type="ECO:0000256" key="1">
    <source>
        <dbReference type="ARBA" id="ARBA00004442"/>
    </source>
</evidence>
<evidence type="ECO:0000256" key="2">
    <source>
        <dbReference type="ARBA" id="ARBA00006275"/>
    </source>
</evidence>
<dbReference type="SUPFAM" id="SSF48452">
    <property type="entry name" value="TPR-like"/>
    <property type="match status" value="1"/>
</dbReference>
<gene>
    <name evidence="9" type="ORF">PSM36_2207</name>
</gene>
<dbReference type="GO" id="GO:0009279">
    <property type="term" value="C:cell outer membrane"/>
    <property type="evidence" value="ECO:0007669"/>
    <property type="project" value="UniProtKB-SubCell"/>
</dbReference>
<dbReference type="RefSeq" id="WP_161947567.1">
    <property type="nucleotide sequence ID" value="NZ_LT605205.1"/>
</dbReference>
<accession>A0A1R3T4D4</accession>
<feature type="domain" description="SusD-like N-terminal" evidence="8">
    <location>
        <begin position="23"/>
        <end position="215"/>
    </location>
</feature>
<evidence type="ECO:0000259" key="8">
    <source>
        <dbReference type="Pfam" id="PF14322"/>
    </source>
</evidence>
<dbReference type="Pfam" id="PF07980">
    <property type="entry name" value="SusD_RagB"/>
    <property type="match status" value="1"/>
</dbReference>
<keyword evidence="4" id="KW-0472">Membrane</keyword>
<dbReference type="AlphaFoldDB" id="A0A1R3T4D4"/>
<feature type="chain" id="PRO_5013136794" evidence="6">
    <location>
        <begin position="22"/>
        <end position="551"/>
    </location>
</feature>
<evidence type="ECO:0000256" key="3">
    <source>
        <dbReference type="ARBA" id="ARBA00022729"/>
    </source>
</evidence>
<dbReference type="InterPro" id="IPR033985">
    <property type="entry name" value="SusD-like_N"/>
</dbReference>
<comment type="subcellular location">
    <subcellularLocation>
        <location evidence="1">Cell outer membrane</location>
    </subcellularLocation>
</comment>
<evidence type="ECO:0000256" key="6">
    <source>
        <dbReference type="SAM" id="SignalP"/>
    </source>
</evidence>
<evidence type="ECO:0000256" key="4">
    <source>
        <dbReference type="ARBA" id="ARBA00023136"/>
    </source>
</evidence>
<evidence type="ECO:0000256" key="5">
    <source>
        <dbReference type="ARBA" id="ARBA00023237"/>
    </source>
</evidence>
<evidence type="ECO:0000259" key="7">
    <source>
        <dbReference type="Pfam" id="PF07980"/>
    </source>
</evidence>
<dbReference type="Proteomes" id="UP000187464">
    <property type="component" value="Chromosome I"/>
</dbReference>
<dbReference type="EMBL" id="LT605205">
    <property type="protein sequence ID" value="SCD21012.1"/>
    <property type="molecule type" value="Genomic_DNA"/>
</dbReference>
<keyword evidence="5" id="KW-0998">Cell outer membrane</keyword>
<dbReference type="InterPro" id="IPR011990">
    <property type="entry name" value="TPR-like_helical_dom_sf"/>
</dbReference>